<gene>
    <name evidence="8" type="ORF">Ae201684_013001</name>
</gene>
<feature type="compositionally biased region" description="Pro residues" evidence="6">
    <location>
        <begin position="7"/>
        <end position="19"/>
    </location>
</feature>
<keyword evidence="2" id="KW-0813">Transport</keyword>
<dbReference type="VEuPathDB" id="FungiDB:AeMF1_015003"/>
<dbReference type="SUPFAM" id="SSF116846">
    <property type="entry name" value="MIT domain"/>
    <property type="match status" value="1"/>
</dbReference>
<dbReference type="InterPro" id="IPR007330">
    <property type="entry name" value="MIT_dom"/>
</dbReference>
<evidence type="ECO:0000259" key="7">
    <source>
        <dbReference type="SMART" id="SM00745"/>
    </source>
</evidence>
<dbReference type="EC" id="3.6.4.6" evidence="1"/>
<dbReference type="FunFam" id="1.20.58.80:FF:000004">
    <property type="entry name" value="Vacuolar protein sorting-associated protein 4"/>
    <property type="match status" value="1"/>
</dbReference>
<accession>A0A6G0WPE3</accession>
<sequence length="96" mass="11337">MEDEPVPQQPTPQQPPPQQYKPLNQAIDLVRQAVEEDRNLNLEAAFRLYRQSVEHFMVACRYERNPSSKQLIMDKTNEYMTRAEQIKTFLESQGKK</sequence>
<comment type="catalytic activity">
    <reaction evidence="5">
        <text>ATP + H2O = ADP + phosphate + H(+)</text>
        <dbReference type="Rhea" id="RHEA:13065"/>
        <dbReference type="ChEBI" id="CHEBI:15377"/>
        <dbReference type="ChEBI" id="CHEBI:15378"/>
        <dbReference type="ChEBI" id="CHEBI:30616"/>
        <dbReference type="ChEBI" id="CHEBI:43474"/>
        <dbReference type="ChEBI" id="CHEBI:456216"/>
        <dbReference type="EC" id="3.6.4.6"/>
    </reaction>
</comment>
<feature type="region of interest" description="Disordered" evidence="6">
    <location>
        <begin position="1"/>
        <end position="21"/>
    </location>
</feature>
<name>A0A6G0WPE3_9STRA</name>
<dbReference type="GO" id="GO:0015031">
    <property type="term" value="P:protein transport"/>
    <property type="evidence" value="ECO:0007669"/>
    <property type="project" value="UniProtKB-KW"/>
</dbReference>
<dbReference type="Proteomes" id="UP000481153">
    <property type="component" value="Unassembled WGS sequence"/>
</dbReference>
<dbReference type="GO" id="GO:0016787">
    <property type="term" value="F:hydrolase activity"/>
    <property type="evidence" value="ECO:0007669"/>
    <property type="project" value="UniProtKB-KW"/>
</dbReference>
<evidence type="ECO:0000313" key="9">
    <source>
        <dbReference type="Proteomes" id="UP000481153"/>
    </source>
</evidence>
<feature type="domain" description="MIT" evidence="7">
    <location>
        <begin position="19"/>
        <end position="96"/>
    </location>
</feature>
<comment type="caution">
    <text evidence="8">The sequence shown here is derived from an EMBL/GenBank/DDBJ whole genome shotgun (WGS) entry which is preliminary data.</text>
</comment>
<dbReference type="Pfam" id="PF04212">
    <property type="entry name" value="MIT"/>
    <property type="match status" value="1"/>
</dbReference>
<dbReference type="InterPro" id="IPR036181">
    <property type="entry name" value="MIT_dom_sf"/>
</dbReference>
<dbReference type="Gene3D" id="1.20.58.80">
    <property type="entry name" value="Phosphotransferase system, lactose/cellobiose-type IIA subunit"/>
    <property type="match status" value="1"/>
</dbReference>
<keyword evidence="9" id="KW-1185">Reference proteome</keyword>
<evidence type="ECO:0000256" key="5">
    <source>
        <dbReference type="ARBA" id="ARBA00048883"/>
    </source>
</evidence>
<dbReference type="AlphaFoldDB" id="A0A6G0WPE3"/>
<evidence type="ECO:0000256" key="3">
    <source>
        <dbReference type="ARBA" id="ARBA00022801"/>
    </source>
</evidence>
<keyword evidence="3" id="KW-0378">Hydrolase</keyword>
<evidence type="ECO:0000313" key="8">
    <source>
        <dbReference type="EMBL" id="KAF0729250.1"/>
    </source>
</evidence>
<organism evidence="8 9">
    <name type="scientific">Aphanomyces euteiches</name>
    <dbReference type="NCBI Taxonomy" id="100861"/>
    <lineage>
        <taxon>Eukaryota</taxon>
        <taxon>Sar</taxon>
        <taxon>Stramenopiles</taxon>
        <taxon>Oomycota</taxon>
        <taxon>Saprolegniomycetes</taxon>
        <taxon>Saprolegniales</taxon>
        <taxon>Verrucalvaceae</taxon>
        <taxon>Aphanomyces</taxon>
    </lineage>
</organism>
<keyword evidence="4" id="KW-0653">Protein transport</keyword>
<reference evidence="8 9" key="1">
    <citation type="submission" date="2019-07" db="EMBL/GenBank/DDBJ databases">
        <title>Genomics analysis of Aphanomyces spp. identifies a new class of oomycete effector associated with host adaptation.</title>
        <authorList>
            <person name="Gaulin E."/>
        </authorList>
    </citation>
    <scope>NUCLEOTIDE SEQUENCE [LARGE SCALE GENOMIC DNA]</scope>
    <source>
        <strain evidence="8 9">ATCC 201684</strain>
    </source>
</reference>
<protein>
    <recommendedName>
        <fullName evidence="1">vesicle-fusing ATPase</fullName>
        <ecNumber evidence="1">3.6.4.6</ecNumber>
    </recommendedName>
</protein>
<evidence type="ECO:0000256" key="4">
    <source>
        <dbReference type="ARBA" id="ARBA00022927"/>
    </source>
</evidence>
<evidence type="ECO:0000256" key="1">
    <source>
        <dbReference type="ARBA" id="ARBA00012674"/>
    </source>
</evidence>
<dbReference type="EMBL" id="VJMJ01000166">
    <property type="protein sequence ID" value="KAF0729250.1"/>
    <property type="molecule type" value="Genomic_DNA"/>
</dbReference>
<evidence type="ECO:0000256" key="2">
    <source>
        <dbReference type="ARBA" id="ARBA00022448"/>
    </source>
</evidence>
<proteinExistence type="predicted"/>
<evidence type="ECO:0000256" key="6">
    <source>
        <dbReference type="SAM" id="MobiDB-lite"/>
    </source>
</evidence>
<dbReference type="SMART" id="SM00745">
    <property type="entry name" value="MIT"/>
    <property type="match status" value="1"/>
</dbReference>